<dbReference type="RefSeq" id="WP_155841120.1">
    <property type="nucleotide sequence ID" value="NZ_BAAAIA010000009.1"/>
</dbReference>
<evidence type="ECO:0000313" key="2">
    <source>
        <dbReference type="EMBL" id="MUN06435.1"/>
    </source>
</evidence>
<accession>A0A7C9LFQ8</accession>
<proteinExistence type="predicted"/>
<dbReference type="Proteomes" id="UP000480122">
    <property type="component" value="Unassembled WGS sequence"/>
</dbReference>
<comment type="caution">
    <text evidence="2">The sequence shown here is derived from an EMBL/GenBank/DDBJ whole genome shotgun (WGS) entry which is preliminary data.</text>
</comment>
<organism evidence="2 3">
    <name type="scientific">Agromyces luteolus</name>
    <dbReference type="NCBI Taxonomy" id="88373"/>
    <lineage>
        <taxon>Bacteria</taxon>
        <taxon>Bacillati</taxon>
        <taxon>Actinomycetota</taxon>
        <taxon>Actinomycetes</taxon>
        <taxon>Micrococcales</taxon>
        <taxon>Microbacteriaceae</taxon>
        <taxon>Agromyces</taxon>
    </lineage>
</organism>
<protein>
    <submittedName>
        <fullName evidence="2">DUF1801 domain-containing protein</fullName>
    </submittedName>
</protein>
<reference evidence="2 3" key="1">
    <citation type="submission" date="2019-11" db="EMBL/GenBank/DDBJ databases">
        <title>Agromyces kandeliae sp. nov., isolated from mangrove soil.</title>
        <authorList>
            <person name="Wang R."/>
        </authorList>
    </citation>
    <scope>NUCLEOTIDE SEQUENCE [LARGE SCALE GENOMIC DNA]</scope>
    <source>
        <strain evidence="2 3">JCM 11431</strain>
    </source>
</reference>
<dbReference type="AlphaFoldDB" id="A0A7C9LFQ8"/>
<name>A0A7C9LFQ8_9MICO</name>
<dbReference type="EMBL" id="WODA01000006">
    <property type="protein sequence ID" value="MUN06435.1"/>
    <property type="molecule type" value="Genomic_DNA"/>
</dbReference>
<gene>
    <name evidence="2" type="ORF">GLX25_04800</name>
</gene>
<evidence type="ECO:0000259" key="1">
    <source>
        <dbReference type="Pfam" id="PF08818"/>
    </source>
</evidence>
<evidence type="ECO:0000313" key="3">
    <source>
        <dbReference type="Proteomes" id="UP000480122"/>
    </source>
</evidence>
<dbReference type="InterPro" id="IPR014922">
    <property type="entry name" value="YdhG-like"/>
</dbReference>
<dbReference type="OrthoDB" id="5951444at2"/>
<sequence>MATTQPAMSPSGLPVEVVLDRATGPRRAEADELVALFGEVSGEPPVVWADRIIGFGEVEYRYESGHGGRSPLLAFAPTPRQHTVYLPEGFAERWADLLAVLGPHRASKVCLYLTRLTGVDREVLRALLERALAEARAQAR</sequence>
<keyword evidence="3" id="KW-1185">Reference proteome</keyword>
<dbReference type="Pfam" id="PF08818">
    <property type="entry name" value="DUF1801"/>
    <property type="match status" value="1"/>
</dbReference>
<feature type="domain" description="YdhG-like" evidence="1">
    <location>
        <begin position="26"/>
        <end position="132"/>
    </location>
</feature>